<keyword evidence="2" id="KW-1133">Transmembrane helix</keyword>
<name>A0A8K0GHN3_IGNLU</name>
<organism evidence="4 5">
    <name type="scientific">Ignelater luminosus</name>
    <name type="common">Cucubano</name>
    <name type="synonym">Pyrophorus luminosus</name>
    <dbReference type="NCBI Taxonomy" id="2038154"/>
    <lineage>
        <taxon>Eukaryota</taxon>
        <taxon>Metazoa</taxon>
        <taxon>Ecdysozoa</taxon>
        <taxon>Arthropoda</taxon>
        <taxon>Hexapoda</taxon>
        <taxon>Insecta</taxon>
        <taxon>Pterygota</taxon>
        <taxon>Neoptera</taxon>
        <taxon>Endopterygota</taxon>
        <taxon>Coleoptera</taxon>
        <taxon>Polyphaga</taxon>
        <taxon>Elateriformia</taxon>
        <taxon>Elateroidea</taxon>
        <taxon>Elateridae</taxon>
        <taxon>Agrypninae</taxon>
        <taxon>Pyrophorini</taxon>
        <taxon>Ignelater</taxon>
    </lineage>
</organism>
<feature type="chain" id="PRO_5035450242" description="Cadherin domain-containing protein" evidence="3">
    <location>
        <begin position="20"/>
        <end position="447"/>
    </location>
</feature>
<dbReference type="OrthoDB" id="6756739at2759"/>
<keyword evidence="2" id="KW-0812">Transmembrane</keyword>
<dbReference type="Proteomes" id="UP000801492">
    <property type="component" value="Unassembled WGS sequence"/>
</dbReference>
<sequence length="447" mass="51321">MKIFVLLILLLININAIKGGYNSNCEIEGVSRYDWSYRYTRSEYVDDVHDGLIVTYKTAHILEMTKQFSPYLTAVFENEMLSIYTNEKFKTFEDEYPGTNEISLKMTFNCADNTSEELHMIQKVRDTNNHDPVLNQELYEYSFGMPLPEDYDLTKFLTISANDTDFSNNYIYFTIGYNQDLVVTYKGRSDYDGDNYYTSFKTLKEIRGPFKEEYTLTAIDGGEPARNTTARLILTVTSNDSNGEDGNNESNENGNGSGENLSHPPVFAQHLYLANYTSYHELRLENAITIKYGAEESTTIKQSGYQEYFEVILKEPKKAGQVHVRTLKPLPRYILDTTQLLIIEIEAENEGFRHMPGRTALIVRLPSGQQSSSNDTSQNCNISHSIHFQNSNNVVLVIFFVSIVFIIVIANVIVLTWYYQRRNSIQASFNNVPTMVEEVKQDKSFRI</sequence>
<feature type="compositionally biased region" description="Low complexity" evidence="1">
    <location>
        <begin position="248"/>
        <end position="260"/>
    </location>
</feature>
<evidence type="ECO:0000256" key="3">
    <source>
        <dbReference type="SAM" id="SignalP"/>
    </source>
</evidence>
<reference evidence="4" key="1">
    <citation type="submission" date="2019-08" db="EMBL/GenBank/DDBJ databases">
        <title>The genome of the North American firefly Photinus pyralis.</title>
        <authorList>
            <consortium name="Photinus pyralis genome working group"/>
            <person name="Fallon T.R."/>
            <person name="Sander Lower S.E."/>
            <person name="Weng J.-K."/>
        </authorList>
    </citation>
    <scope>NUCLEOTIDE SEQUENCE</scope>
    <source>
        <strain evidence="4">TRF0915ILg1</strain>
        <tissue evidence="4">Whole body</tissue>
    </source>
</reference>
<feature type="region of interest" description="Disordered" evidence="1">
    <location>
        <begin position="237"/>
        <end position="261"/>
    </location>
</feature>
<feature type="signal peptide" evidence="3">
    <location>
        <begin position="1"/>
        <end position="19"/>
    </location>
</feature>
<proteinExistence type="predicted"/>
<gene>
    <name evidence="4" type="ORF">ILUMI_04121</name>
</gene>
<dbReference type="EMBL" id="VTPC01001403">
    <property type="protein sequence ID" value="KAF2902067.1"/>
    <property type="molecule type" value="Genomic_DNA"/>
</dbReference>
<accession>A0A8K0GHN3</accession>
<evidence type="ECO:0000313" key="5">
    <source>
        <dbReference type="Proteomes" id="UP000801492"/>
    </source>
</evidence>
<comment type="caution">
    <text evidence="4">The sequence shown here is derived from an EMBL/GenBank/DDBJ whole genome shotgun (WGS) entry which is preliminary data.</text>
</comment>
<feature type="transmembrane region" description="Helical" evidence="2">
    <location>
        <begin position="394"/>
        <end position="419"/>
    </location>
</feature>
<evidence type="ECO:0008006" key="6">
    <source>
        <dbReference type="Google" id="ProtNLM"/>
    </source>
</evidence>
<evidence type="ECO:0000256" key="2">
    <source>
        <dbReference type="SAM" id="Phobius"/>
    </source>
</evidence>
<evidence type="ECO:0000256" key="1">
    <source>
        <dbReference type="SAM" id="MobiDB-lite"/>
    </source>
</evidence>
<keyword evidence="5" id="KW-1185">Reference proteome</keyword>
<evidence type="ECO:0000313" key="4">
    <source>
        <dbReference type="EMBL" id="KAF2902067.1"/>
    </source>
</evidence>
<dbReference type="AlphaFoldDB" id="A0A8K0GHN3"/>
<protein>
    <recommendedName>
        <fullName evidence="6">Cadherin domain-containing protein</fullName>
    </recommendedName>
</protein>
<keyword evidence="2" id="KW-0472">Membrane</keyword>
<keyword evidence="3" id="KW-0732">Signal</keyword>